<dbReference type="Proteomes" id="UP001198571">
    <property type="component" value="Unassembled WGS sequence"/>
</dbReference>
<keyword evidence="4" id="KW-0282">Flagellum</keyword>
<dbReference type="RefSeq" id="WP_226934471.1">
    <property type="nucleotide sequence ID" value="NZ_JACDXX010000004.1"/>
</dbReference>
<protein>
    <submittedName>
        <fullName evidence="4">Flagellar type III secretion system protein FlhB</fullName>
    </submittedName>
</protein>
<keyword evidence="4" id="KW-0969">Cilium</keyword>
<keyword evidence="3" id="KW-0812">Transmembrane</keyword>
<feature type="region of interest" description="Disordered" evidence="2">
    <location>
        <begin position="1"/>
        <end position="25"/>
    </location>
</feature>
<keyword evidence="3" id="KW-0472">Membrane</keyword>
<dbReference type="Pfam" id="PF01312">
    <property type="entry name" value="Bac_export_2"/>
    <property type="match status" value="1"/>
</dbReference>
<evidence type="ECO:0000256" key="2">
    <source>
        <dbReference type="SAM" id="MobiDB-lite"/>
    </source>
</evidence>
<feature type="transmembrane region" description="Helical" evidence="3">
    <location>
        <begin position="185"/>
        <end position="211"/>
    </location>
</feature>
<name>A0ABS8CL30_9RHOB</name>
<reference evidence="4 5" key="1">
    <citation type="submission" date="2020-07" db="EMBL/GenBank/DDBJ databases">
        <title>Pseudogemmobacter sp. nov., isolated from poultry manure in Taiwan.</title>
        <authorList>
            <person name="Lin S.-Y."/>
            <person name="Tang Y.-S."/>
            <person name="Young C.-C."/>
        </authorList>
    </citation>
    <scope>NUCLEOTIDE SEQUENCE [LARGE SCALE GENOMIC DNA]</scope>
    <source>
        <strain evidence="4 5">CC-YST710</strain>
    </source>
</reference>
<gene>
    <name evidence="4" type="primary">flhB</name>
    <name evidence="4" type="ORF">H0485_06060</name>
</gene>
<dbReference type="InterPro" id="IPR006135">
    <property type="entry name" value="T3SS_substrate_exporter"/>
</dbReference>
<dbReference type="PANTHER" id="PTHR30531:SF12">
    <property type="entry name" value="FLAGELLAR BIOSYNTHETIC PROTEIN FLHB"/>
    <property type="match status" value="1"/>
</dbReference>
<dbReference type="EMBL" id="JACDXX010000004">
    <property type="protein sequence ID" value="MCB5409565.1"/>
    <property type="molecule type" value="Genomic_DNA"/>
</dbReference>
<dbReference type="PRINTS" id="PR00950">
    <property type="entry name" value="TYPE3IMSPROT"/>
</dbReference>
<dbReference type="Gene3D" id="3.40.1690.10">
    <property type="entry name" value="secretion proteins EscU"/>
    <property type="match status" value="1"/>
</dbReference>
<proteinExistence type="inferred from homology"/>
<keyword evidence="4" id="KW-0966">Cell projection</keyword>
<feature type="transmembrane region" description="Helical" evidence="3">
    <location>
        <begin position="38"/>
        <end position="61"/>
    </location>
</feature>
<evidence type="ECO:0000256" key="3">
    <source>
        <dbReference type="SAM" id="Phobius"/>
    </source>
</evidence>
<evidence type="ECO:0000256" key="1">
    <source>
        <dbReference type="ARBA" id="ARBA00010690"/>
    </source>
</evidence>
<dbReference type="SUPFAM" id="SSF160544">
    <property type="entry name" value="EscU C-terminal domain-like"/>
    <property type="match status" value="1"/>
</dbReference>
<accession>A0ABS8CL30</accession>
<keyword evidence="5" id="KW-1185">Reference proteome</keyword>
<dbReference type="PANTHER" id="PTHR30531">
    <property type="entry name" value="FLAGELLAR BIOSYNTHETIC PROTEIN FLHB"/>
    <property type="match status" value="1"/>
</dbReference>
<evidence type="ECO:0000313" key="5">
    <source>
        <dbReference type="Proteomes" id="UP001198571"/>
    </source>
</evidence>
<dbReference type="InterPro" id="IPR029025">
    <property type="entry name" value="T3SS_substrate_exporter_C"/>
</dbReference>
<organism evidence="4 5">
    <name type="scientific">Pseudogemmobacter faecipullorum</name>
    <dbReference type="NCBI Taxonomy" id="2755041"/>
    <lineage>
        <taxon>Bacteria</taxon>
        <taxon>Pseudomonadati</taxon>
        <taxon>Pseudomonadota</taxon>
        <taxon>Alphaproteobacteria</taxon>
        <taxon>Rhodobacterales</taxon>
        <taxon>Paracoccaceae</taxon>
        <taxon>Pseudogemmobacter</taxon>
    </lineage>
</organism>
<comment type="caution">
    <text evidence="4">The sequence shown here is derived from an EMBL/GenBank/DDBJ whole genome shotgun (WGS) entry which is preliminary data.</text>
</comment>
<keyword evidence="3" id="KW-1133">Transmembrane helix</keyword>
<feature type="transmembrane region" description="Helical" evidence="3">
    <location>
        <begin position="82"/>
        <end position="109"/>
    </location>
</feature>
<comment type="similarity">
    <text evidence="1">Belongs to the type III secretion exporter family.</text>
</comment>
<sequence length="363" mass="39507">MSGPTEDQDSKTFDPTPRRLQKAREEGDVIRSEDLQSALALLGFLLALLIFGPWAVGAAAEAAAELIGAADQLRLTAGGQRILALAAAALLPLLALLLPPGLLLLAWLIGSRGLVFAPDKLGFRLSRLSVLASFRQKFGRNGLVDFSKKTLKMLLIATALSVFLHKNSDEIFLSLRLTPGQFLLLLMKILTGFLILAIALNAAAGALDLLWQRLEFMRRNRMSRKELTDEMKDSEGDPHQKADRLRRAREIASRRMMADVPGADVVIVNPTHYAVALKWDRAKGGAPVCVAKGQDELALRIREIAREAGVPIRHDPPAARLIFATIRIGAEVQPEHYAAVAAAIRFAHSLRRSSGQGPRGGHV</sequence>
<evidence type="ECO:0000313" key="4">
    <source>
        <dbReference type="EMBL" id="MCB5409565.1"/>
    </source>
</evidence>